<dbReference type="InterPro" id="IPR000068">
    <property type="entry name" value="GPCR_3_Ca_sens_rcpt-rel"/>
</dbReference>
<evidence type="ECO:0000256" key="10">
    <source>
        <dbReference type="ARBA" id="ARBA00023224"/>
    </source>
</evidence>
<dbReference type="InterPro" id="IPR017978">
    <property type="entry name" value="GPCR_3_C"/>
</dbReference>
<organism evidence="13 14">
    <name type="scientific">Phodopus roborovskii</name>
    <name type="common">Roborovski's desert hamster</name>
    <name type="synonym">Cricetulus roborovskii</name>
    <dbReference type="NCBI Taxonomy" id="109678"/>
    <lineage>
        <taxon>Eukaryota</taxon>
        <taxon>Metazoa</taxon>
        <taxon>Chordata</taxon>
        <taxon>Craniata</taxon>
        <taxon>Vertebrata</taxon>
        <taxon>Euteleostomi</taxon>
        <taxon>Mammalia</taxon>
        <taxon>Eutheria</taxon>
        <taxon>Euarchontoglires</taxon>
        <taxon>Glires</taxon>
        <taxon>Rodentia</taxon>
        <taxon>Myomorpha</taxon>
        <taxon>Muroidea</taxon>
        <taxon>Cricetidae</taxon>
        <taxon>Cricetinae</taxon>
        <taxon>Phodopus</taxon>
    </lineage>
</organism>
<feature type="transmembrane region" description="Helical" evidence="11">
    <location>
        <begin position="672"/>
        <end position="702"/>
    </location>
</feature>
<dbReference type="SUPFAM" id="SSF53822">
    <property type="entry name" value="Periplasmic binding protein-like I"/>
    <property type="match status" value="2"/>
</dbReference>
<protein>
    <submittedName>
        <fullName evidence="13">Unknown_gene_8697 protein</fullName>
    </submittedName>
</protein>
<keyword evidence="14" id="KW-1185">Reference proteome</keyword>
<evidence type="ECO:0000256" key="5">
    <source>
        <dbReference type="ARBA" id="ARBA00022989"/>
    </source>
</evidence>
<dbReference type="FunFam" id="2.10.50.30:FF:000009">
    <property type="entry name" value="Vomeronasal 2, receptor 66"/>
    <property type="match status" value="1"/>
</dbReference>
<keyword evidence="5 11" id="KW-1133">Transmembrane helix</keyword>
<dbReference type="EMBL" id="CALSGD010000219">
    <property type="protein sequence ID" value="CAH6776995.1"/>
    <property type="molecule type" value="Genomic_DNA"/>
</dbReference>
<feature type="transmembrane region" description="Helical" evidence="11">
    <location>
        <begin position="6"/>
        <end position="27"/>
    </location>
</feature>
<evidence type="ECO:0000256" key="9">
    <source>
        <dbReference type="ARBA" id="ARBA00023180"/>
    </source>
</evidence>
<evidence type="ECO:0000256" key="4">
    <source>
        <dbReference type="ARBA" id="ARBA00022729"/>
    </source>
</evidence>
<dbReference type="PANTHER" id="PTHR24061">
    <property type="entry name" value="CALCIUM-SENSING RECEPTOR-RELATED"/>
    <property type="match status" value="1"/>
</dbReference>
<keyword evidence="6" id="KW-0297">G-protein coupled receptor</keyword>
<dbReference type="Gene3D" id="3.40.50.2300">
    <property type="match status" value="1"/>
</dbReference>
<reference evidence="13" key="1">
    <citation type="submission" date="2022-06" db="EMBL/GenBank/DDBJ databases">
        <authorList>
            <person name="Andreotti S."/>
            <person name="Wyler E."/>
        </authorList>
    </citation>
    <scope>NUCLEOTIDE SEQUENCE</scope>
</reference>
<dbReference type="PANTHER" id="PTHR24061:SF413">
    <property type="entry name" value="VOMERONASAL 2, RECEPTOR 66-RELATED"/>
    <property type="match status" value="1"/>
</dbReference>
<dbReference type="GO" id="GO:0004930">
    <property type="term" value="F:G protein-coupled receptor activity"/>
    <property type="evidence" value="ECO:0007669"/>
    <property type="project" value="UniProtKB-KW"/>
</dbReference>
<evidence type="ECO:0000256" key="6">
    <source>
        <dbReference type="ARBA" id="ARBA00023040"/>
    </source>
</evidence>
<dbReference type="Gene3D" id="2.10.50.30">
    <property type="entry name" value="GPCR, family 3, nine cysteines domain"/>
    <property type="match status" value="1"/>
</dbReference>
<evidence type="ECO:0000313" key="14">
    <source>
        <dbReference type="Proteomes" id="UP001152836"/>
    </source>
</evidence>
<dbReference type="InterPro" id="IPR028082">
    <property type="entry name" value="Peripla_BP_I"/>
</dbReference>
<keyword evidence="10" id="KW-0807">Transducer</keyword>
<evidence type="ECO:0000259" key="12">
    <source>
        <dbReference type="PROSITE" id="PS50259"/>
    </source>
</evidence>
<feature type="domain" description="G-protein coupled receptors family 3 profile" evidence="12">
    <location>
        <begin position="452"/>
        <end position="716"/>
    </location>
</feature>
<proteinExistence type="predicted"/>
<keyword evidence="4" id="KW-0732">Signal</keyword>
<keyword evidence="2" id="KW-1003">Cell membrane</keyword>
<dbReference type="InterPro" id="IPR004073">
    <property type="entry name" value="GPCR_3_vmron_rcpt_2"/>
</dbReference>
<dbReference type="InterPro" id="IPR038550">
    <property type="entry name" value="GPCR_3_9-Cys_sf"/>
</dbReference>
<feature type="transmembrane region" description="Helical" evidence="11">
    <location>
        <begin position="522"/>
        <end position="546"/>
    </location>
</feature>
<comment type="subcellular location">
    <subcellularLocation>
        <location evidence="1">Cell membrane</location>
        <topology evidence="1">Multi-pass membrane protein</topology>
    </subcellularLocation>
</comment>
<dbReference type="CDD" id="cd15283">
    <property type="entry name" value="7tmC_V2R_pheromone"/>
    <property type="match status" value="1"/>
</dbReference>
<evidence type="ECO:0000256" key="1">
    <source>
        <dbReference type="ARBA" id="ARBA00004651"/>
    </source>
</evidence>
<dbReference type="Pfam" id="PF07562">
    <property type="entry name" value="NCD3G"/>
    <property type="match status" value="1"/>
</dbReference>
<keyword evidence="9" id="KW-0325">Glycoprotein</keyword>
<dbReference type="PROSITE" id="PS50259">
    <property type="entry name" value="G_PROTEIN_RECEP_F3_4"/>
    <property type="match status" value="1"/>
</dbReference>
<dbReference type="GO" id="GO:0005886">
    <property type="term" value="C:plasma membrane"/>
    <property type="evidence" value="ECO:0007669"/>
    <property type="project" value="UniProtKB-SubCell"/>
</dbReference>
<dbReference type="Pfam" id="PF00003">
    <property type="entry name" value="7tm_3"/>
    <property type="match status" value="1"/>
</dbReference>
<evidence type="ECO:0000256" key="2">
    <source>
        <dbReference type="ARBA" id="ARBA00022475"/>
    </source>
</evidence>
<dbReference type="Proteomes" id="UP001152836">
    <property type="component" value="Unassembled WGS sequence"/>
</dbReference>
<evidence type="ECO:0000256" key="7">
    <source>
        <dbReference type="ARBA" id="ARBA00023136"/>
    </source>
</evidence>
<comment type="caution">
    <text evidence="13">The sequence shown here is derived from an EMBL/GenBank/DDBJ whole genome shotgun (WGS) entry which is preliminary data.</text>
</comment>
<evidence type="ECO:0000313" key="13">
    <source>
        <dbReference type="EMBL" id="CAH6776995.1"/>
    </source>
</evidence>
<gene>
    <name evidence="13" type="primary">unknown_gene_8697</name>
    <name evidence="13" type="ORF">PHOROB_LOCUS977</name>
</gene>
<keyword evidence="3 11" id="KW-0812">Transmembrane</keyword>
<evidence type="ECO:0000256" key="3">
    <source>
        <dbReference type="ARBA" id="ARBA00022692"/>
    </source>
</evidence>
<dbReference type="PRINTS" id="PR01535">
    <property type="entry name" value="VOMERONASL2R"/>
</dbReference>
<feature type="transmembrane region" description="Helical" evidence="11">
    <location>
        <begin position="610"/>
        <end position="634"/>
    </location>
</feature>
<keyword evidence="7 11" id="KW-0472">Membrane</keyword>
<feature type="transmembrane region" description="Helical" evidence="11">
    <location>
        <begin position="452"/>
        <end position="477"/>
    </location>
</feature>
<feature type="transmembrane region" description="Helical" evidence="11">
    <location>
        <begin position="566"/>
        <end position="590"/>
    </location>
</feature>
<name>A0AAU9YNQ7_PHORO</name>
<feature type="transmembrane region" description="Helical" evidence="11">
    <location>
        <begin position="646"/>
        <end position="666"/>
    </location>
</feature>
<evidence type="ECO:0000256" key="11">
    <source>
        <dbReference type="SAM" id="Phobius"/>
    </source>
</evidence>
<feature type="transmembrane region" description="Helical" evidence="11">
    <location>
        <begin position="133"/>
        <end position="155"/>
    </location>
</feature>
<keyword evidence="8" id="KW-0675">Receptor</keyword>
<feature type="transmembrane region" description="Helical" evidence="11">
    <location>
        <begin position="489"/>
        <end position="510"/>
    </location>
</feature>
<dbReference type="InterPro" id="IPR011500">
    <property type="entry name" value="GPCR_3_9-Cys_dom"/>
</dbReference>
<sequence length="723" mass="82718">MLNFTLFFFVLGLSFIFCSLAGPRCLVRKKDMGSWANDKDIDCFFYIYTKHGHMKNEDFNRTLDKKMTTKNIHLILCLYFALEDINKNPHILPNISLLVKVECSLMDDWRKNSLSTKIGEFLPNYYCLNQRRYLIVLTGPIWLSSVMLGPLLYIINRPERIWVTTLQWDLITHNDRFLLNSFYGTFTFLNHHSELSGFKTFINKAIPSKYTNCISLSTLSWIYFNCSLSSLHCENMKNCSTETLFHWLFQHSFEISVGSTGYVLYNTVHAVAHALHKMLLQEVNIWPKNSGKIMEFDPWKMVHFLKNIQFINPVGDEVNMNQKENQDVEYDIGYIMEFLPHIGFMLKIGKFSKHLPRGQQLYVSEEMIEWNINLRQISPSICSMPCTPGFRKSPQSGKAVCCFDCTPCPENEISNMTDMNHCVKCSDDQYANLGRNHCLRKVVTFLSYEDPLGMSLACLALFFSVLTAIVLGVFLKHKDTPTVKANNRALSYVLLISLICSFLCSLLFIGHPNIITCILQQTIFAVVFTVAASTVLAKTVTVVLAFKITTPGRRMRKLLVSGAPNFIIPICTMIQLILCGIWLGISPPFVEADMYIEKGYILIICNKGSIIIFYCVLGYLGFIAMGSFTVAFLARNLPDTFNEAKFLTFSMFVFCSVWITFLPVYHSTKGKAMVAVEVFCILASSAGLLFCIFVPKCFIILLRPKKNSFEQFRNMHFKIESTH</sequence>
<accession>A0AAU9YNQ7</accession>
<evidence type="ECO:0000256" key="8">
    <source>
        <dbReference type="ARBA" id="ARBA00023170"/>
    </source>
</evidence>
<dbReference type="AlphaFoldDB" id="A0AAU9YNQ7"/>